<comment type="similarity">
    <text evidence="2">Belongs to the methyl-accepting chemotaxis (MCP) protein family.</text>
</comment>
<dbReference type="InterPro" id="IPR024478">
    <property type="entry name" value="HlyB_4HB_MCP"/>
</dbReference>
<proteinExistence type="inferred from homology"/>
<dbReference type="Gene3D" id="6.10.340.10">
    <property type="match status" value="1"/>
</dbReference>
<dbReference type="SUPFAM" id="SSF58104">
    <property type="entry name" value="Methyl-accepting chemotaxis protein (MCP) signaling domain"/>
    <property type="match status" value="1"/>
</dbReference>
<dbReference type="PROSITE" id="PS50111">
    <property type="entry name" value="CHEMOTAXIS_TRANSDUC_2"/>
    <property type="match status" value="1"/>
</dbReference>
<dbReference type="InterPro" id="IPR003660">
    <property type="entry name" value="HAMP_dom"/>
</dbReference>
<dbReference type="CDD" id="cd11386">
    <property type="entry name" value="MCP_signal"/>
    <property type="match status" value="1"/>
</dbReference>
<reference evidence="3 4" key="1">
    <citation type="journal article" date="2019" name="Int. J. Syst. Evol. Microbiol.">
        <title>Capsulimonas corticalis gen. nov., sp. nov., an aerobic capsulated bacterium, of a novel bacterial order, Capsulimonadales ord. nov., of the class Armatimonadia of the phylum Armatimonadetes.</title>
        <authorList>
            <person name="Li J."/>
            <person name="Kudo C."/>
            <person name="Tonouchi A."/>
        </authorList>
    </citation>
    <scope>NUCLEOTIDE SEQUENCE [LARGE SCALE GENOMIC DNA]</scope>
    <source>
        <strain evidence="3 4">AX-7</strain>
    </source>
</reference>
<dbReference type="KEGG" id="ccot:CCAX7_51510"/>
<name>A0A402CPC2_9BACT</name>
<dbReference type="GO" id="GO:0016020">
    <property type="term" value="C:membrane"/>
    <property type="evidence" value="ECO:0007669"/>
    <property type="project" value="InterPro"/>
</dbReference>
<dbReference type="PANTHER" id="PTHR32089">
    <property type="entry name" value="METHYL-ACCEPTING CHEMOTAXIS PROTEIN MCPB"/>
    <property type="match status" value="1"/>
</dbReference>
<dbReference type="Pfam" id="PF00672">
    <property type="entry name" value="HAMP"/>
    <property type="match status" value="1"/>
</dbReference>
<dbReference type="Pfam" id="PF12729">
    <property type="entry name" value="4HB_MCP_1"/>
    <property type="match status" value="1"/>
</dbReference>
<dbReference type="GO" id="GO:0007165">
    <property type="term" value="P:signal transduction"/>
    <property type="evidence" value="ECO:0007669"/>
    <property type="project" value="UniProtKB-KW"/>
</dbReference>
<dbReference type="PROSITE" id="PS50885">
    <property type="entry name" value="HAMP"/>
    <property type="match status" value="1"/>
</dbReference>
<dbReference type="SMART" id="SM00283">
    <property type="entry name" value="MA"/>
    <property type="match status" value="1"/>
</dbReference>
<gene>
    <name evidence="3" type="ORF">CCAX7_51510</name>
</gene>
<dbReference type="RefSeq" id="WP_119319231.1">
    <property type="nucleotide sequence ID" value="NZ_AP025739.1"/>
</dbReference>
<sequence length="640" mass="66791">MITSVKGKLGFLSSIFVLGLLAVTAILWISTSKLGFLLTDALTQDAPSVRACYEMQVAKKFQGETLGLYVAHSEDKRVDLWRQQNAEFDKWLAAYLALDITPAEKSLVTDIQSNQAIYVQNGETLIAMVKNNDRNKTKAYFDQSIDPLDQHIFDDLSQLEDINTGLMATKLQVSRKATKEAETLGTIVPVVVTLIGIWLSLVIILRILSSIAAISNRLAALQTGSIRSLTLAVNAMEGGDLTVGATSSVKPLEITSKDEFGVMGGVFNAMLADTDSMIVSFGQSQNAVADLVRSLQQSAAHLASTSKVLATTAEQVGAGIEEVSATTEQVAHASEQSAIGASEVAQGSSAQARSLTIGSGKIQTLAASARTIAEEAIGAADAAAEANRAAATGAKAVNETVTGMAAIRQKVAHSADTIQSLDAASQEIGGILSIIEGIAEQTNLLALNAAIEAARAGEAGRGFAVVADEVRKLAERAGTSTKEIATLVQTVRLHTADAVRAMDDGTKEVARGTRLAEEAGASLACIEDVIGRVTKRIEEINATSGQMSRTSTEAAESIAEVASIVEQSSAAAEEMSACAEEVSASVQTVASTTVEQAAAVEEMVACAATLASISQELVEQTAQFHVGHATPTALRLSKAA</sequence>
<protein>
    <submittedName>
        <fullName evidence="3">Uncharacterized protein</fullName>
    </submittedName>
</protein>
<evidence type="ECO:0000256" key="1">
    <source>
        <dbReference type="ARBA" id="ARBA00023224"/>
    </source>
</evidence>
<dbReference type="FunCoup" id="A0A402CPC2">
    <property type="interactions" value="63"/>
</dbReference>
<dbReference type="AlphaFoldDB" id="A0A402CPC2"/>
<dbReference type="InterPro" id="IPR004089">
    <property type="entry name" value="MCPsignal_dom"/>
</dbReference>
<dbReference type="Gene3D" id="1.10.287.950">
    <property type="entry name" value="Methyl-accepting chemotaxis protein"/>
    <property type="match status" value="1"/>
</dbReference>
<evidence type="ECO:0000313" key="4">
    <source>
        <dbReference type="Proteomes" id="UP000287394"/>
    </source>
</evidence>
<evidence type="ECO:0000256" key="2">
    <source>
        <dbReference type="ARBA" id="ARBA00029447"/>
    </source>
</evidence>
<evidence type="ECO:0000313" key="3">
    <source>
        <dbReference type="EMBL" id="BDI33100.1"/>
    </source>
</evidence>
<organism evidence="3 4">
    <name type="scientific">Capsulimonas corticalis</name>
    <dbReference type="NCBI Taxonomy" id="2219043"/>
    <lineage>
        <taxon>Bacteria</taxon>
        <taxon>Bacillati</taxon>
        <taxon>Armatimonadota</taxon>
        <taxon>Armatimonadia</taxon>
        <taxon>Capsulimonadales</taxon>
        <taxon>Capsulimonadaceae</taxon>
        <taxon>Capsulimonas</taxon>
    </lineage>
</organism>
<dbReference type="Pfam" id="PF00015">
    <property type="entry name" value="MCPsignal"/>
    <property type="match status" value="1"/>
</dbReference>
<dbReference type="EMBL" id="AP025739">
    <property type="protein sequence ID" value="BDI33100.1"/>
    <property type="molecule type" value="Genomic_DNA"/>
</dbReference>
<dbReference type="OrthoDB" id="2489132at2"/>
<dbReference type="CDD" id="cd06225">
    <property type="entry name" value="HAMP"/>
    <property type="match status" value="1"/>
</dbReference>
<keyword evidence="1" id="KW-0807">Transducer</keyword>
<dbReference type="Proteomes" id="UP000287394">
    <property type="component" value="Chromosome"/>
</dbReference>
<dbReference type="PANTHER" id="PTHR32089:SF112">
    <property type="entry name" value="LYSOZYME-LIKE PROTEIN-RELATED"/>
    <property type="match status" value="1"/>
</dbReference>
<accession>A0A402CPC2</accession>
<keyword evidence="4" id="KW-1185">Reference proteome</keyword>